<dbReference type="EMBL" id="KN838565">
    <property type="protein sequence ID" value="KIK04912.1"/>
    <property type="molecule type" value="Genomic_DNA"/>
</dbReference>
<protein>
    <submittedName>
        <fullName evidence="2">Uncharacterized protein</fullName>
    </submittedName>
</protein>
<dbReference type="HOGENOM" id="CLU_1627344_0_0_1"/>
<accession>A0A0C9Y493</accession>
<evidence type="ECO:0000313" key="3">
    <source>
        <dbReference type="Proteomes" id="UP000054477"/>
    </source>
</evidence>
<sequence length="163" mass="17899">MSDVETRCSPSIDIEATVNLFPSNTRPTTIDIDDAAVIAVTVPFEGALAPLLQRIVKYYSPMSDNNDCIYILDLQKRKRIVKGRFRDALEFQDSILHLWQQTDFGPTLTIFLESDPEVASAIPPSFLSHQSSSKSKSCSRSSRSPSLSSAVHHSLLIAGESSG</sequence>
<reference evidence="2 3" key="1">
    <citation type="submission" date="2014-04" db="EMBL/GenBank/DDBJ databases">
        <authorList>
            <consortium name="DOE Joint Genome Institute"/>
            <person name="Kuo A."/>
            <person name="Kohler A."/>
            <person name="Nagy L.G."/>
            <person name="Floudas D."/>
            <person name="Copeland A."/>
            <person name="Barry K.W."/>
            <person name="Cichocki N."/>
            <person name="Veneault-Fourrey C."/>
            <person name="LaButti K."/>
            <person name="Lindquist E.A."/>
            <person name="Lipzen A."/>
            <person name="Lundell T."/>
            <person name="Morin E."/>
            <person name="Murat C."/>
            <person name="Sun H."/>
            <person name="Tunlid A."/>
            <person name="Henrissat B."/>
            <person name="Grigoriev I.V."/>
            <person name="Hibbett D.S."/>
            <person name="Martin F."/>
            <person name="Nordberg H.P."/>
            <person name="Cantor M.N."/>
            <person name="Hua S.X."/>
        </authorList>
    </citation>
    <scope>NUCLEOTIDE SEQUENCE [LARGE SCALE GENOMIC DNA]</scope>
    <source>
        <strain evidence="2 3">LaAM-08-1</strain>
    </source>
</reference>
<dbReference type="Proteomes" id="UP000054477">
    <property type="component" value="Unassembled WGS sequence"/>
</dbReference>
<evidence type="ECO:0000313" key="2">
    <source>
        <dbReference type="EMBL" id="KIK04912.1"/>
    </source>
</evidence>
<organism evidence="2 3">
    <name type="scientific">Laccaria amethystina LaAM-08-1</name>
    <dbReference type="NCBI Taxonomy" id="1095629"/>
    <lineage>
        <taxon>Eukaryota</taxon>
        <taxon>Fungi</taxon>
        <taxon>Dikarya</taxon>
        <taxon>Basidiomycota</taxon>
        <taxon>Agaricomycotina</taxon>
        <taxon>Agaricomycetes</taxon>
        <taxon>Agaricomycetidae</taxon>
        <taxon>Agaricales</taxon>
        <taxon>Agaricineae</taxon>
        <taxon>Hydnangiaceae</taxon>
        <taxon>Laccaria</taxon>
    </lineage>
</organism>
<gene>
    <name evidence="2" type="ORF">K443DRAFT_4268</name>
</gene>
<feature type="compositionally biased region" description="Low complexity" evidence="1">
    <location>
        <begin position="126"/>
        <end position="156"/>
    </location>
</feature>
<name>A0A0C9Y493_9AGAR</name>
<reference evidence="3" key="2">
    <citation type="submission" date="2015-01" db="EMBL/GenBank/DDBJ databases">
        <title>Evolutionary Origins and Diversification of the Mycorrhizal Mutualists.</title>
        <authorList>
            <consortium name="DOE Joint Genome Institute"/>
            <consortium name="Mycorrhizal Genomics Consortium"/>
            <person name="Kohler A."/>
            <person name="Kuo A."/>
            <person name="Nagy L.G."/>
            <person name="Floudas D."/>
            <person name="Copeland A."/>
            <person name="Barry K.W."/>
            <person name="Cichocki N."/>
            <person name="Veneault-Fourrey C."/>
            <person name="LaButti K."/>
            <person name="Lindquist E.A."/>
            <person name="Lipzen A."/>
            <person name="Lundell T."/>
            <person name="Morin E."/>
            <person name="Murat C."/>
            <person name="Riley R."/>
            <person name="Ohm R."/>
            <person name="Sun H."/>
            <person name="Tunlid A."/>
            <person name="Henrissat B."/>
            <person name="Grigoriev I.V."/>
            <person name="Hibbett D.S."/>
            <person name="Martin F."/>
        </authorList>
    </citation>
    <scope>NUCLEOTIDE SEQUENCE [LARGE SCALE GENOMIC DNA]</scope>
    <source>
        <strain evidence="3">LaAM-08-1</strain>
    </source>
</reference>
<feature type="region of interest" description="Disordered" evidence="1">
    <location>
        <begin position="126"/>
        <end position="163"/>
    </location>
</feature>
<keyword evidence="3" id="KW-1185">Reference proteome</keyword>
<evidence type="ECO:0000256" key="1">
    <source>
        <dbReference type="SAM" id="MobiDB-lite"/>
    </source>
</evidence>
<proteinExistence type="predicted"/>
<dbReference type="AlphaFoldDB" id="A0A0C9Y493"/>